<reference evidence="4 5" key="1">
    <citation type="journal article" date="2018" name="Front. Plant Sci.">
        <title>Red Clover (Trifolium pratense) and Zigzag Clover (T. medium) - A Picture of Genomic Similarities and Differences.</title>
        <authorList>
            <person name="Dluhosova J."/>
            <person name="Istvanek J."/>
            <person name="Nedelnik J."/>
            <person name="Repkova J."/>
        </authorList>
    </citation>
    <scope>NUCLEOTIDE SEQUENCE [LARGE SCALE GENOMIC DNA]</scope>
    <source>
        <strain evidence="5">cv. 10/8</strain>
        <tissue evidence="4">Leaf</tissue>
    </source>
</reference>
<dbReference type="AlphaFoldDB" id="A0A392SMV8"/>
<dbReference type="InterPro" id="IPR001878">
    <property type="entry name" value="Znf_CCHC"/>
</dbReference>
<dbReference type="GO" id="GO:0003676">
    <property type="term" value="F:nucleic acid binding"/>
    <property type="evidence" value="ECO:0007669"/>
    <property type="project" value="InterPro"/>
</dbReference>
<feature type="domain" description="CCHC-type" evidence="3">
    <location>
        <begin position="79"/>
        <end position="94"/>
    </location>
</feature>
<evidence type="ECO:0000256" key="2">
    <source>
        <dbReference type="SAM" id="MobiDB-lite"/>
    </source>
</evidence>
<dbReference type="PROSITE" id="PS50158">
    <property type="entry name" value="ZF_CCHC"/>
    <property type="match status" value="1"/>
</dbReference>
<keyword evidence="1" id="KW-0862">Zinc</keyword>
<protein>
    <submittedName>
        <fullName evidence="4">Cellular nucleic acid-binding protein</fullName>
    </submittedName>
</protein>
<name>A0A392SMV8_9FABA</name>
<dbReference type="Proteomes" id="UP000265520">
    <property type="component" value="Unassembled WGS sequence"/>
</dbReference>
<keyword evidence="1" id="KW-0863">Zinc-finger</keyword>
<sequence>GLRPDIKQLIGFSEIRDFPTLVNKSRIYDKDSRAKANYYKAVNEKKGNDFGRGKPYGRGGRKPDEGGSSGGRGGGVRNCLTCGLPGHHFYDCPKKGGKCFK</sequence>
<dbReference type="GO" id="GO:0008270">
    <property type="term" value="F:zinc ion binding"/>
    <property type="evidence" value="ECO:0007669"/>
    <property type="project" value="UniProtKB-KW"/>
</dbReference>
<evidence type="ECO:0000313" key="5">
    <source>
        <dbReference type="Proteomes" id="UP000265520"/>
    </source>
</evidence>
<dbReference type="EMBL" id="LXQA010406067">
    <property type="protein sequence ID" value="MCI49742.1"/>
    <property type="molecule type" value="Genomic_DNA"/>
</dbReference>
<organism evidence="4 5">
    <name type="scientific">Trifolium medium</name>
    <dbReference type="NCBI Taxonomy" id="97028"/>
    <lineage>
        <taxon>Eukaryota</taxon>
        <taxon>Viridiplantae</taxon>
        <taxon>Streptophyta</taxon>
        <taxon>Embryophyta</taxon>
        <taxon>Tracheophyta</taxon>
        <taxon>Spermatophyta</taxon>
        <taxon>Magnoliopsida</taxon>
        <taxon>eudicotyledons</taxon>
        <taxon>Gunneridae</taxon>
        <taxon>Pentapetalae</taxon>
        <taxon>rosids</taxon>
        <taxon>fabids</taxon>
        <taxon>Fabales</taxon>
        <taxon>Fabaceae</taxon>
        <taxon>Papilionoideae</taxon>
        <taxon>50 kb inversion clade</taxon>
        <taxon>NPAAA clade</taxon>
        <taxon>Hologalegina</taxon>
        <taxon>IRL clade</taxon>
        <taxon>Trifolieae</taxon>
        <taxon>Trifolium</taxon>
    </lineage>
</organism>
<comment type="caution">
    <text evidence="4">The sequence shown here is derived from an EMBL/GenBank/DDBJ whole genome shotgun (WGS) entry which is preliminary data.</text>
</comment>
<accession>A0A392SMV8</accession>
<evidence type="ECO:0000256" key="1">
    <source>
        <dbReference type="PROSITE-ProRule" id="PRU00047"/>
    </source>
</evidence>
<feature type="region of interest" description="Disordered" evidence="2">
    <location>
        <begin position="45"/>
        <end position="75"/>
    </location>
</feature>
<proteinExistence type="predicted"/>
<feature type="non-terminal residue" evidence="4">
    <location>
        <position position="101"/>
    </location>
</feature>
<evidence type="ECO:0000313" key="4">
    <source>
        <dbReference type="EMBL" id="MCI49742.1"/>
    </source>
</evidence>
<feature type="non-terminal residue" evidence="4">
    <location>
        <position position="1"/>
    </location>
</feature>
<evidence type="ECO:0000259" key="3">
    <source>
        <dbReference type="PROSITE" id="PS50158"/>
    </source>
</evidence>
<keyword evidence="1" id="KW-0479">Metal-binding</keyword>
<keyword evidence="5" id="KW-1185">Reference proteome</keyword>